<dbReference type="Pfam" id="PF13639">
    <property type="entry name" value="zf-RING_2"/>
    <property type="match status" value="1"/>
</dbReference>
<keyword evidence="2" id="KW-0472">Membrane</keyword>
<dbReference type="InterPro" id="IPR001841">
    <property type="entry name" value="Znf_RING"/>
</dbReference>
<dbReference type="UniPathway" id="UPA00143"/>
<dbReference type="GO" id="GO:0016567">
    <property type="term" value="P:protein ubiquitination"/>
    <property type="evidence" value="ECO:0007669"/>
    <property type="project" value="UniProtKB-UniPathway"/>
</dbReference>
<dbReference type="PANTHER" id="PTHR45676">
    <property type="entry name" value="RING-H2 FINGER PROTEIN ATL51-RELATED"/>
    <property type="match status" value="1"/>
</dbReference>
<feature type="domain" description="RING-type" evidence="3">
    <location>
        <begin position="102"/>
        <end position="144"/>
    </location>
</feature>
<keyword evidence="2" id="KW-0812">Transmembrane</keyword>
<name>F8RNK2_AMAHP</name>
<dbReference type="PANTHER" id="PTHR45676:SF177">
    <property type="entry name" value="RING-TYPE E3 UBIQUITIN TRANSFERASE"/>
    <property type="match status" value="1"/>
</dbReference>
<dbReference type="AlphaFoldDB" id="F8RNK2"/>
<sequence length="173" mass="19355">MGDSHSPNYNLAPSSFNDQQISYNYNISMLYCGFFVVATAGLVLAIYHCLALNWCSDYPPVWLRTAQTGPTEQQCQARKVIEFNSIRYKYKKGEMGTNNEECVVCLSGFEEEEDIRKLVKCKHSFHALCIDMWLFSHFDCPLCRAPVAVAVAVCSVARLDSSGSELSDSANLV</sequence>
<keyword evidence="1" id="KW-0479">Metal-binding</keyword>
<keyword evidence="1" id="KW-0863">Zinc-finger</keyword>
<dbReference type="PROSITE" id="PS50089">
    <property type="entry name" value="ZF_RING_2"/>
    <property type="match status" value="1"/>
</dbReference>
<protein>
    <submittedName>
        <fullName evidence="4">RING zinc finger protein</fullName>
    </submittedName>
</protein>
<evidence type="ECO:0000313" key="4">
    <source>
        <dbReference type="EMBL" id="ADM35971.1"/>
    </source>
</evidence>
<proteinExistence type="evidence at transcript level"/>
<dbReference type="SUPFAM" id="SSF57850">
    <property type="entry name" value="RING/U-box"/>
    <property type="match status" value="1"/>
</dbReference>
<evidence type="ECO:0000256" key="2">
    <source>
        <dbReference type="SAM" id="Phobius"/>
    </source>
</evidence>
<reference evidence="4" key="1">
    <citation type="submission" date="2010-07" db="EMBL/GenBank/DDBJ databases">
        <title>Isolation of RING zinc-finger in responses to stress by Ca+ in amaranth leaves.</title>
        <authorList>
            <person name="Aguila-Hernandez H.S."/>
            <person name="Leon-Galvan M.F."/>
            <person name="Barba-de la Rosa A.P."/>
        </authorList>
    </citation>
    <scope>NUCLEOTIDE SEQUENCE</scope>
</reference>
<dbReference type="Gene3D" id="3.30.40.10">
    <property type="entry name" value="Zinc/RING finger domain, C3HC4 (zinc finger)"/>
    <property type="match status" value="1"/>
</dbReference>
<keyword evidence="2" id="KW-1133">Transmembrane helix</keyword>
<feature type="transmembrane region" description="Helical" evidence="2">
    <location>
        <begin position="28"/>
        <end position="50"/>
    </location>
</feature>
<keyword evidence="1" id="KW-0862">Zinc</keyword>
<evidence type="ECO:0000259" key="3">
    <source>
        <dbReference type="PROSITE" id="PS50089"/>
    </source>
</evidence>
<dbReference type="SMART" id="SM00184">
    <property type="entry name" value="RING"/>
    <property type="match status" value="1"/>
</dbReference>
<evidence type="ECO:0000256" key="1">
    <source>
        <dbReference type="PROSITE-ProRule" id="PRU00175"/>
    </source>
</evidence>
<reference evidence="4" key="2">
    <citation type="journal article" date="2011" name="J. Plant Physiol.">
        <title>Identification of calcium stress induced genes in amaranth leaves through suppression subtractive hybridization.</title>
        <authorList>
            <person name="Aguilar-Hernandez H.S."/>
            <person name="Santos L."/>
            <person name="Leon-Galvan F."/>
            <person name="Barrera-Pacheco A."/>
            <person name="Espitia-Rangel E."/>
            <person name="De Leon-Rodriguez A."/>
            <person name="Guevara-Gonzalez R.G."/>
            <person name="Barba de la Rosa A.P."/>
        </authorList>
    </citation>
    <scope>NUCLEOTIDE SEQUENCE</scope>
</reference>
<dbReference type="InterPro" id="IPR013083">
    <property type="entry name" value="Znf_RING/FYVE/PHD"/>
</dbReference>
<dbReference type="EMBL" id="HM773222">
    <property type="protein sequence ID" value="ADM35971.1"/>
    <property type="molecule type" value="mRNA"/>
</dbReference>
<organism evidence="4">
    <name type="scientific">Amaranthus hypochondriacus</name>
    <name type="common">Prince-of-Wales feather</name>
    <name type="synonym">Amaranthus hybridus var. hypochondriacus</name>
    <dbReference type="NCBI Taxonomy" id="28502"/>
    <lineage>
        <taxon>Eukaryota</taxon>
        <taxon>Viridiplantae</taxon>
        <taxon>Streptophyta</taxon>
        <taxon>Embryophyta</taxon>
        <taxon>Tracheophyta</taxon>
        <taxon>Spermatophyta</taxon>
        <taxon>Magnoliopsida</taxon>
        <taxon>eudicotyledons</taxon>
        <taxon>Gunneridae</taxon>
        <taxon>Pentapetalae</taxon>
        <taxon>Caryophyllales</taxon>
        <taxon>Amaranthaceae</taxon>
        <taxon>Amaranthus</taxon>
    </lineage>
</organism>
<accession>F8RNK2</accession>
<dbReference type="GO" id="GO:0008270">
    <property type="term" value="F:zinc ion binding"/>
    <property type="evidence" value="ECO:0007669"/>
    <property type="project" value="UniProtKB-KW"/>
</dbReference>